<evidence type="ECO:0000259" key="3">
    <source>
        <dbReference type="PROSITE" id="PS50977"/>
    </source>
</evidence>
<dbReference type="SUPFAM" id="SSF46689">
    <property type="entry name" value="Homeodomain-like"/>
    <property type="match status" value="1"/>
</dbReference>
<evidence type="ECO:0000256" key="1">
    <source>
        <dbReference type="ARBA" id="ARBA00023125"/>
    </source>
</evidence>
<keyword evidence="5" id="KW-1185">Reference proteome</keyword>
<dbReference type="Proteomes" id="UP000239706">
    <property type="component" value="Unassembled WGS sequence"/>
</dbReference>
<comment type="caution">
    <text evidence="4">The sequence shown here is derived from an EMBL/GenBank/DDBJ whole genome shotgun (WGS) entry which is preliminary data.</text>
</comment>
<proteinExistence type="predicted"/>
<reference evidence="4 5" key="1">
    <citation type="submission" date="2018-03" db="EMBL/GenBank/DDBJ databases">
        <title>Genome sequence of Clostridium liquoris DSM 100320.</title>
        <authorList>
            <person name="Poehlein A."/>
            <person name="Daniel R."/>
        </authorList>
    </citation>
    <scope>NUCLEOTIDE SEQUENCE [LARGE SCALE GENOMIC DNA]</scope>
    <source>
        <strain evidence="4 5">DSM 100320</strain>
    </source>
</reference>
<organism evidence="4 5">
    <name type="scientific">Clostridium liquoris</name>
    <dbReference type="NCBI Taxonomy" id="1289519"/>
    <lineage>
        <taxon>Bacteria</taxon>
        <taxon>Bacillati</taxon>
        <taxon>Bacillota</taxon>
        <taxon>Clostridia</taxon>
        <taxon>Eubacteriales</taxon>
        <taxon>Clostridiaceae</taxon>
        <taxon>Clostridium</taxon>
    </lineage>
</organism>
<dbReference type="Gene3D" id="1.10.357.10">
    <property type="entry name" value="Tetracycline Repressor, domain 2"/>
    <property type="match status" value="1"/>
</dbReference>
<dbReference type="EMBL" id="PVXO01000047">
    <property type="protein sequence ID" value="PRR78350.1"/>
    <property type="molecule type" value="Genomic_DNA"/>
</dbReference>
<dbReference type="AlphaFoldDB" id="A0A2T0B369"/>
<dbReference type="PRINTS" id="PR00455">
    <property type="entry name" value="HTHTETR"/>
</dbReference>
<accession>A0A2T0B369</accession>
<evidence type="ECO:0000256" key="2">
    <source>
        <dbReference type="PROSITE-ProRule" id="PRU00335"/>
    </source>
</evidence>
<dbReference type="PANTHER" id="PTHR43479:SF11">
    <property type="entry name" value="ACREF_ENVCD OPERON REPRESSOR-RELATED"/>
    <property type="match status" value="1"/>
</dbReference>
<sequence length="187" mass="22275">MAKMIENPKQLILNKSKEILYTEGYKKLSMRNIAKACNIAIGTIYNYYSTKKDLVIEMMTEYWEEYFCVVEKLINSNDNFYIKLNNIFNELSIFIKTFKEVWLKAEFYDTPDYITSGVEKESIYIEKLIRKIEDILIKEASNKNSAIHIKLDSYETAKFILMNFITMIRMPLFQYSSFECFLKELLK</sequence>
<dbReference type="InterPro" id="IPR009057">
    <property type="entry name" value="Homeodomain-like_sf"/>
</dbReference>
<dbReference type="Pfam" id="PF00440">
    <property type="entry name" value="TetR_N"/>
    <property type="match status" value="1"/>
</dbReference>
<evidence type="ECO:0000313" key="5">
    <source>
        <dbReference type="Proteomes" id="UP000239706"/>
    </source>
</evidence>
<keyword evidence="1 2" id="KW-0238">DNA-binding</keyword>
<feature type="DNA-binding region" description="H-T-H motif" evidence="2">
    <location>
        <begin position="29"/>
        <end position="48"/>
    </location>
</feature>
<evidence type="ECO:0000313" key="4">
    <source>
        <dbReference type="EMBL" id="PRR78350.1"/>
    </source>
</evidence>
<dbReference type="PROSITE" id="PS50977">
    <property type="entry name" value="HTH_TETR_2"/>
    <property type="match status" value="1"/>
</dbReference>
<dbReference type="InterPro" id="IPR050624">
    <property type="entry name" value="HTH-type_Tx_Regulator"/>
</dbReference>
<feature type="domain" description="HTH tetR-type" evidence="3">
    <location>
        <begin position="6"/>
        <end position="66"/>
    </location>
</feature>
<name>A0A2T0B369_9CLOT</name>
<gene>
    <name evidence="4" type="primary">bm3R1</name>
    <name evidence="4" type="ORF">CLLI_17770</name>
</gene>
<dbReference type="PANTHER" id="PTHR43479">
    <property type="entry name" value="ACREF/ENVCD OPERON REPRESSOR-RELATED"/>
    <property type="match status" value="1"/>
</dbReference>
<protein>
    <submittedName>
        <fullName evidence="4">HTH-type transcriptional repressor Bm3R1</fullName>
    </submittedName>
</protein>
<dbReference type="InterPro" id="IPR001647">
    <property type="entry name" value="HTH_TetR"/>
</dbReference>
<dbReference type="GO" id="GO:0003677">
    <property type="term" value="F:DNA binding"/>
    <property type="evidence" value="ECO:0007669"/>
    <property type="project" value="UniProtKB-UniRule"/>
</dbReference>